<evidence type="ECO:0000313" key="3">
    <source>
        <dbReference type="Proteomes" id="UP000009047"/>
    </source>
</evidence>
<dbReference type="RefSeq" id="WP_013258429.1">
    <property type="nucleotide sequence ID" value="NC_014365.1"/>
</dbReference>
<accession>E1QHD3</accession>
<dbReference type="eggNOG" id="COG2842">
    <property type="taxonomic scope" value="Bacteria"/>
</dbReference>
<gene>
    <name evidence="2" type="ordered locus">Deba_1608</name>
</gene>
<dbReference type="STRING" id="644282.Deba_1608"/>
<feature type="domain" description="ORC1/DEAH AAA+ ATPase" evidence="1">
    <location>
        <begin position="29"/>
        <end position="142"/>
    </location>
</feature>
<dbReference type="PANTHER" id="PTHR35894:SF5">
    <property type="entry name" value="MU-LIKE PROPHAGE FLUMU DNA TRANSPOSITION PROTEIN B"/>
    <property type="match status" value="1"/>
</dbReference>
<sequence>MKKGVFVETSNVTRFRAAVAQARDFERGRPGMLMAWGEAGRGKTICAMNAFAEGGGVYLRAWEGWSQSAFLQALCFEITGLRPRGSNRSKVAIIQALDPEPRAIYIDEADRLALGRLEDLRDIHDETGCPVVLIGEEGLAAKLSARRRIDDRIPAEFRIRFEPVTCQDISLYAMEAADLRLTPEASKFVHGLTRGNFRRVHNAMLSLEQMARAAEVDIIDQAMARRLGGK</sequence>
<evidence type="ECO:0000259" key="1">
    <source>
        <dbReference type="Pfam" id="PF13401"/>
    </source>
</evidence>
<dbReference type="EMBL" id="CP002085">
    <property type="protein sequence ID" value="ADK84976.1"/>
    <property type="molecule type" value="Genomic_DNA"/>
</dbReference>
<dbReference type="SUPFAM" id="SSF52540">
    <property type="entry name" value="P-loop containing nucleoside triphosphate hydrolases"/>
    <property type="match status" value="1"/>
</dbReference>
<dbReference type="Pfam" id="PF13401">
    <property type="entry name" value="AAA_22"/>
    <property type="match status" value="1"/>
</dbReference>
<dbReference type="KEGG" id="dbr:Deba_1608"/>
<proteinExistence type="predicted"/>
<evidence type="ECO:0000313" key="2">
    <source>
        <dbReference type="EMBL" id="ADK84976.1"/>
    </source>
</evidence>
<dbReference type="InterPro" id="IPR052026">
    <property type="entry name" value="ExeA_AAA_ATPase_DNA-bind"/>
</dbReference>
<dbReference type="PANTHER" id="PTHR35894">
    <property type="entry name" value="GENERAL SECRETION PATHWAY PROTEIN A-RELATED"/>
    <property type="match status" value="1"/>
</dbReference>
<dbReference type="HOGENOM" id="CLU_099028_0_0_7"/>
<protein>
    <submittedName>
        <fullName evidence="2">Bacteriophage DNA transposition B protein, putative</fullName>
    </submittedName>
</protein>
<dbReference type="OrthoDB" id="9797061at2"/>
<dbReference type="InterPro" id="IPR049945">
    <property type="entry name" value="AAA_22"/>
</dbReference>
<name>E1QHD3_DESB2</name>
<dbReference type="AlphaFoldDB" id="E1QHD3"/>
<keyword evidence="3" id="KW-1185">Reference proteome</keyword>
<dbReference type="GO" id="GO:0016887">
    <property type="term" value="F:ATP hydrolysis activity"/>
    <property type="evidence" value="ECO:0007669"/>
    <property type="project" value="InterPro"/>
</dbReference>
<dbReference type="InterPro" id="IPR027417">
    <property type="entry name" value="P-loop_NTPase"/>
</dbReference>
<organism evidence="2 3">
    <name type="scientific">Desulfarculus baarsii (strain ATCC 33931 / DSM 2075 / LMG 7858 / VKM B-1802 / 2st14)</name>
    <dbReference type="NCBI Taxonomy" id="644282"/>
    <lineage>
        <taxon>Bacteria</taxon>
        <taxon>Pseudomonadati</taxon>
        <taxon>Thermodesulfobacteriota</taxon>
        <taxon>Desulfarculia</taxon>
        <taxon>Desulfarculales</taxon>
        <taxon>Desulfarculaceae</taxon>
        <taxon>Desulfarculus</taxon>
    </lineage>
</organism>
<reference evidence="2 3" key="1">
    <citation type="journal article" date="2010" name="Stand. Genomic Sci.">
        <title>Complete genome sequence of Desulfarculus baarsii type strain (2st14).</title>
        <authorList>
            <person name="Sun H."/>
            <person name="Spring S."/>
            <person name="Lapidus A."/>
            <person name="Davenport K."/>
            <person name="Del Rio T.G."/>
            <person name="Tice H."/>
            <person name="Nolan M."/>
            <person name="Copeland A."/>
            <person name="Cheng J.F."/>
            <person name="Lucas S."/>
            <person name="Tapia R."/>
            <person name="Goodwin L."/>
            <person name="Pitluck S."/>
            <person name="Ivanova N."/>
            <person name="Pagani I."/>
            <person name="Mavromatis K."/>
            <person name="Ovchinnikova G."/>
            <person name="Pati A."/>
            <person name="Chen A."/>
            <person name="Palaniappan K."/>
            <person name="Hauser L."/>
            <person name="Chang Y.J."/>
            <person name="Jeffries C.D."/>
            <person name="Detter J.C."/>
            <person name="Han C."/>
            <person name="Rohde M."/>
            <person name="Brambilla E."/>
            <person name="Goker M."/>
            <person name="Woyke T."/>
            <person name="Bristow J."/>
            <person name="Eisen J.A."/>
            <person name="Markowitz V."/>
            <person name="Hugenholtz P."/>
            <person name="Kyrpides N.C."/>
            <person name="Klenk H.P."/>
            <person name="Land M."/>
        </authorList>
    </citation>
    <scope>NUCLEOTIDE SEQUENCE [LARGE SCALE GENOMIC DNA]</scope>
    <source>
        <strain evidence="3">ATCC 33931 / DSM 2075 / LMG 7858 / VKM B-1802 / 2st14</strain>
    </source>
</reference>
<dbReference type="Proteomes" id="UP000009047">
    <property type="component" value="Chromosome"/>
</dbReference>